<keyword evidence="2" id="KW-1185">Reference proteome</keyword>
<proteinExistence type="predicted"/>
<dbReference type="AlphaFoldDB" id="A0AA39YIV0"/>
<dbReference type="EMBL" id="JAULSV010000002">
    <property type="protein sequence ID" value="KAK0653124.1"/>
    <property type="molecule type" value="Genomic_DNA"/>
</dbReference>
<comment type="caution">
    <text evidence="1">The sequence shown here is derived from an EMBL/GenBank/DDBJ whole genome shotgun (WGS) entry which is preliminary data.</text>
</comment>
<accession>A0AA39YIV0</accession>
<protein>
    <submittedName>
        <fullName evidence="1">Uncharacterized protein</fullName>
    </submittedName>
</protein>
<gene>
    <name evidence="1" type="ORF">B0T16DRAFT_407477</name>
</gene>
<evidence type="ECO:0000313" key="2">
    <source>
        <dbReference type="Proteomes" id="UP001174936"/>
    </source>
</evidence>
<reference evidence="1" key="1">
    <citation type="submission" date="2023-06" db="EMBL/GenBank/DDBJ databases">
        <title>Genome-scale phylogeny and comparative genomics of the fungal order Sordariales.</title>
        <authorList>
            <consortium name="Lawrence Berkeley National Laboratory"/>
            <person name="Hensen N."/>
            <person name="Bonometti L."/>
            <person name="Westerberg I."/>
            <person name="Brannstrom I.O."/>
            <person name="Guillou S."/>
            <person name="Cros-Aarteil S."/>
            <person name="Calhoun S."/>
            <person name="Haridas S."/>
            <person name="Kuo A."/>
            <person name="Mondo S."/>
            <person name="Pangilinan J."/>
            <person name="Riley R."/>
            <person name="Labutti K."/>
            <person name="Andreopoulos B."/>
            <person name="Lipzen A."/>
            <person name="Chen C."/>
            <person name="Yanf M."/>
            <person name="Daum C."/>
            <person name="Ng V."/>
            <person name="Clum A."/>
            <person name="Steindorff A."/>
            <person name="Ohm R."/>
            <person name="Martin F."/>
            <person name="Silar P."/>
            <person name="Natvig D."/>
            <person name="Lalanne C."/>
            <person name="Gautier V."/>
            <person name="Ament-Velasquez S.L."/>
            <person name="Kruys A."/>
            <person name="Hutchinson M.I."/>
            <person name="Powell A.J."/>
            <person name="Barry K."/>
            <person name="Miller A.N."/>
            <person name="Grigoriev I.V."/>
            <person name="Debuchy R."/>
            <person name="Gladieux P."/>
            <person name="Thoren M.H."/>
            <person name="Johannesson H."/>
        </authorList>
    </citation>
    <scope>NUCLEOTIDE SEQUENCE</scope>
    <source>
        <strain evidence="1">SMH2532-1</strain>
    </source>
</reference>
<sequence>MGQRHQLFIIAKILGRYRTIAVVHHQWLYGSGPTKACWRILQILEHPANKQLIRHELCYAAARPNSWWDTLEDTIPFPITAACLLLGSGLDPRPDSYYLYGPEPLSITTTLYEVDNNDGFTIIDISDLDAPRYCFIADPLAPITAVQYHSTYYAKDDPNCPQPADLEAWDLIDADALRELWPEENWEDAGEVATTTREAGKGHDHHIKSLRWLALEKAIISAAEEPEHVEYLTEVEGMPGFHSELWQFLQTHPDLAQRRGGLKLLGFALRRNSGVLDLSSFPWVTPTQVLSLIAENSLAEHITSIDLSNNATVDIGSIQKILHACPRTTELKVICVDSLPLPALLDSLQGFSVRTVLHSDLFQHSIPKDTAIALSRHFHSAAKGRHVVRQAIILGARSGGQEIAWRDVMRQHEFTGLGLALVDARLNPVDVCDWLRPLLHVALDTRVTGIGARSVKQLYAQGLSFATSDLWRIRPLLGSLRYRFSPTRVIREGYGPMRGMRYEEVQQGEWTVLLLLDFHNILVAHGQEYPWPTFNYAFLTRDQEGELVIHDIKDVYRLAIEAEQGKCGEAQLAEFEKQIGDFETYFHDLWLARLRNLRRAKAPAETEGVDILRLGSKKDVTEVMDELQRLSQLDADSEEDY</sequence>
<name>A0AA39YIV0_9PEZI</name>
<dbReference type="Proteomes" id="UP001174936">
    <property type="component" value="Unassembled WGS sequence"/>
</dbReference>
<evidence type="ECO:0000313" key="1">
    <source>
        <dbReference type="EMBL" id="KAK0653124.1"/>
    </source>
</evidence>
<organism evidence="1 2">
    <name type="scientific">Cercophora newfieldiana</name>
    <dbReference type="NCBI Taxonomy" id="92897"/>
    <lineage>
        <taxon>Eukaryota</taxon>
        <taxon>Fungi</taxon>
        <taxon>Dikarya</taxon>
        <taxon>Ascomycota</taxon>
        <taxon>Pezizomycotina</taxon>
        <taxon>Sordariomycetes</taxon>
        <taxon>Sordariomycetidae</taxon>
        <taxon>Sordariales</taxon>
        <taxon>Lasiosphaeriaceae</taxon>
        <taxon>Cercophora</taxon>
    </lineage>
</organism>